<dbReference type="AlphaFoldDB" id="A0A8D8CMQ4"/>
<name>A0A8D8CMQ4_CULPI</name>
<accession>A0A8D8CMQ4</accession>
<feature type="region of interest" description="Disordered" evidence="1">
    <location>
        <begin position="66"/>
        <end position="98"/>
    </location>
</feature>
<organism evidence="2">
    <name type="scientific">Culex pipiens</name>
    <name type="common">House mosquito</name>
    <dbReference type="NCBI Taxonomy" id="7175"/>
    <lineage>
        <taxon>Eukaryota</taxon>
        <taxon>Metazoa</taxon>
        <taxon>Ecdysozoa</taxon>
        <taxon>Arthropoda</taxon>
        <taxon>Hexapoda</taxon>
        <taxon>Insecta</taxon>
        <taxon>Pterygota</taxon>
        <taxon>Neoptera</taxon>
        <taxon>Endopterygota</taxon>
        <taxon>Diptera</taxon>
        <taxon>Nematocera</taxon>
        <taxon>Culicoidea</taxon>
        <taxon>Culicidae</taxon>
        <taxon>Culicinae</taxon>
        <taxon>Culicini</taxon>
        <taxon>Culex</taxon>
        <taxon>Culex</taxon>
    </lineage>
</organism>
<dbReference type="EMBL" id="HBUE01132502">
    <property type="protein sequence ID" value="CAG6497105.1"/>
    <property type="molecule type" value="Transcribed_RNA"/>
</dbReference>
<proteinExistence type="predicted"/>
<evidence type="ECO:0000256" key="1">
    <source>
        <dbReference type="SAM" id="MobiDB-lite"/>
    </source>
</evidence>
<evidence type="ECO:0000313" key="2">
    <source>
        <dbReference type="EMBL" id="CAG6497105.1"/>
    </source>
</evidence>
<sequence length="166" mass="18714">MQSSQQFVAFVFGPLKITSFDFPCPQSCAQENPPFGGKYYNRQNCQVDAAVASRVRTSSTRRRKIYSSFSNRRSDRPHVPPFRPASRATRTTGRPGPERGLFVLVGTHAGETRTPASGQCKGEPFRRNRRRVFYGRKEMWRGRGPVEPEWSRSGPCATVGECTIPQ</sequence>
<protein>
    <submittedName>
        <fullName evidence="2">(northern house mosquito) hypothetical protein</fullName>
    </submittedName>
</protein>
<reference evidence="2" key="1">
    <citation type="submission" date="2021-05" db="EMBL/GenBank/DDBJ databases">
        <authorList>
            <person name="Alioto T."/>
            <person name="Alioto T."/>
            <person name="Gomez Garrido J."/>
        </authorList>
    </citation>
    <scope>NUCLEOTIDE SEQUENCE</scope>
</reference>